<dbReference type="EMBL" id="JABEQJ010000005">
    <property type="protein sequence ID" value="MBB2159739.1"/>
    <property type="molecule type" value="Genomic_DNA"/>
</dbReference>
<protein>
    <submittedName>
        <fullName evidence="1">Uncharacterized protein</fullName>
    </submittedName>
</protein>
<sequence length="470" mass="49239">MTTTPLGGLVISFVSGATLTASQLNAIQYGKMDVSNGQALCPIFTAQDAVTDAVRIRNTAAGTKRTSISYNDDWYWGTDQPGNGDGGYYVYHKATNNLPIKWTGDDQCIIQWSQSQSLTSNAYAGVGGAMQINAYYGRSAPMAGSSATFSVISNVYDVKALPDGTNSEISCVYTYLQPFSSHSQKNIHLIGYDNHLITNITADPTQRPSVQLGMSYLMTPLAAGSELMDGNGQGSFIFSACNRPLSADEITYYGGDPSTGRTYPVTAMYVACGFSGSPAVVDGSYGNADYGAMYAYLAGGGGGSVYNSTQRSRFKVCFGAYDWTDFGIYIGPPTGASSTGGYQVGIQNGYLTVLGGQPYDDSGVMLSILPDQRGTKTHAASMRAAMQIGNQWLIGRDWAMAGGTDLFVAPAGASSPVLQLDTAKIGLFGVTPVTRPGVTALPSSPALSDVVTTLSSLLSGLSALGAVTVH</sequence>
<comment type="caution">
    <text evidence="1">The sequence shown here is derived from an EMBL/GenBank/DDBJ whole genome shotgun (WGS) entry which is preliminary data.</text>
</comment>
<name>A0A7W4IBK9_9PROT</name>
<reference evidence="1 2" key="1">
    <citation type="submission" date="2020-04" db="EMBL/GenBank/DDBJ databases">
        <title>Description of novel Gluconacetobacter.</title>
        <authorList>
            <person name="Sombolestani A."/>
        </authorList>
    </citation>
    <scope>NUCLEOTIDE SEQUENCE [LARGE SCALE GENOMIC DNA]</scope>
    <source>
        <strain evidence="1 2">LMG 19747</strain>
    </source>
</reference>
<evidence type="ECO:0000313" key="2">
    <source>
        <dbReference type="Proteomes" id="UP000589085"/>
    </source>
</evidence>
<dbReference type="Proteomes" id="UP000589085">
    <property type="component" value="Unassembled WGS sequence"/>
</dbReference>
<organism evidence="1 2">
    <name type="scientific">Gluconacetobacter sacchari</name>
    <dbReference type="NCBI Taxonomy" id="92759"/>
    <lineage>
        <taxon>Bacteria</taxon>
        <taxon>Pseudomonadati</taxon>
        <taxon>Pseudomonadota</taxon>
        <taxon>Alphaproteobacteria</taxon>
        <taxon>Acetobacterales</taxon>
        <taxon>Acetobacteraceae</taxon>
        <taxon>Gluconacetobacter</taxon>
    </lineage>
</organism>
<proteinExistence type="predicted"/>
<gene>
    <name evidence="1" type="ORF">HLH48_06045</name>
</gene>
<evidence type="ECO:0000313" key="1">
    <source>
        <dbReference type="EMBL" id="MBB2159739.1"/>
    </source>
</evidence>
<dbReference type="AlphaFoldDB" id="A0A7W4IBK9"/>
<accession>A0A7W4IBK9</accession>
<dbReference type="RefSeq" id="WP_182996587.1">
    <property type="nucleotide sequence ID" value="NZ_JABEQJ010000005.1"/>
</dbReference>